<evidence type="ECO:0000313" key="2">
    <source>
        <dbReference type="EMBL" id="ACN36134.1"/>
    </source>
</evidence>
<dbReference type="EMBL" id="BT069237">
    <property type="protein sequence ID" value="ACN36134.1"/>
    <property type="molecule type" value="mRNA"/>
</dbReference>
<accession>C0PLR8</accession>
<name>C0PLR8_MAIZE</name>
<proteinExistence type="evidence at transcript level"/>
<dbReference type="AlphaFoldDB" id="C0PLR8"/>
<feature type="region of interest" description="Disordered" evidence="1">
    <location>
        <begin position="1"/>
        <end position="35"/>
    </location>
</feature>
<reference evidence="2" key="2">
    <citation type="submission" date="2012-06" db="EMBL/GenBank/DDBJ databases">
        <authorList>
            <person name="Yu Y."/>
            <person name="Currie J."/>
            <person name="Lomeli R."/>
            <person name="Angelova A."/>
            <person name="Collura K."/>
            <person name="Wissotski M."/>
            <person name="Campos D."/>
            <person name="Kudrna D."/>
            <person name="Golser W."/>
            <person name="Ashely E."/>
            <person name="Descour A."/>
            <person name="Fernandes J."/>
            <person name="Soderlund C."/>
            <person name="Walbot V."/>
        </authorList>
    </citation>
    <scope>NUCLEOTIDE SEQUENCE</scope>
    <source>
        <strain evidence="2">B73</strain>
    </source>
</reference>
<evidence type="ECO:0000256" key="1">
    <source>
        <dbReference type="SAM" id="MobiDB-lite"/>
    </source>
</evidence>
<feature type="region of interest" description="Disordered" evidence="1">
    <location>
        <begin position="94"/>
        <end position="124"/>
    </location>
</feature>
<sequence>MILFANDDSAPRGQGGSQESIARAHEPRGAPFDSPVRATKFQTRNAGPAGLPLHRERERAVAACAHGGSRLPPLLLPQSMTTIRGQTAARLAARRAAPAPRASTSAGTRPSPAAPLPAFHPHPVASARSDDMSYIYTRYICMGIGGGWCRVRRTRTQLTHSPRCACGTPSRATGGARRRRGAGT</sequence>
<protein>
    <submittedName>
        <fullName evidence="2">Uncharacterized protein</fullName>
    </submittedName>
</protein>
<reference evidence="2" key="1">
    <citation type="journal article" date="2009" name="PLoS Genet.">
        <title>Sequencing, mapping, and analysis of 27,455 maize full-length cDNAs.</title>
        <authorList>
            <person name="Soderlund C."/>
            <person name="Descour A."/>
            <person name="Kudrna D."/>
            <person name="Bomhoff M."/>
            <person name="Boyd L."/>
            <person name="Currie J."/>
            <person name="Angelova A."/>
            <person name="Collura K."/>
            <person name="Wissotski M."/>
            <person name="Ashley E."/>
            <person name="Morrow D."/>
            <person name="Fernandes J."/>
            <person name="Walbot V."/>
            <person name="Yu Y."/>
        </authorList>
    </citation>
    <scope>NUCLEOTIDE SEQUENCE</scope>
    <source>
        <strain evidence="2">B73</strain>
    </source>
</reference>
<organism evidence="2">
    <name type="scientific">Zea mays</name>
    <name type="common">Maize</name>
    <dbReference type="NCBI Taxonomy" id="4577"/>
    <lineage>
        <taxon>Eukaryota</taxon>
        <taxon>Viridiplantae</taxon>
        <taxon>Streptophyta</taxon>
        <taxon>Embryophyta</taxon>
        <taxon>Tracheophyta</taxon>
        <taxon>Spermatophyta</taxon>
        <taxon>Magnoliopsida</taxon>
        <taxon>Liliopsida</taxon>
        <taxon>Poales</taxon>
        <taxon>Poaceae</taxon>
        <taxon>PACMAD clade</taxon>
        <taxon>Panicoideae</taxon>
        <taxon>Andropogonodae</taxon>
        <taxon>Andropogoneae</taxon>
        <taxon>Tripsacinae</taxon>
        <taxon>Zea</taxon>
    </lineage>
</organism>
<feature type="compositionally biased region" description="Low complexity" evidence="1">
    <location>
        <begin position="94"/>
        <end position="106"/>
    </location>
</feature>